<evidence type="ECO:0000256" key="1">
    <source>
        <dbReference type="ARBA" id="ARBA00022801"/>
    </source>
</evidence>
<keyword evidence="2 4" id="KW-0442">Lipid degradation</keyword>
<dbReference type="SUPFAM" id="SSF52151">
    <property type="entry name" value="FabD/lysophospholipase-like"/>
    <property type="match status" value="1"/>
</dbReference>
<dbReference type="EMBL" id="AGBA01000013">
    <property type="protein sequence ID" value="EGY77530.1"/>
    <property type="molecule type" value="Genomic_DNA"/>
</dbReference>
<dbReference type="RefSeq" id="WP_004810107.1">
    <property type="nucleotide sequence ID" value="NZ_JH165054.1"/>
</dbReference>
<dbReference type="InterPro" id="IPR037483">
    <property type="entry name" value="YjjU-like"/>
</dbReference>
<keyword evidence="1 4" id="KW-0378">Hydrolase</keyword>
<dbReference type="Pfam" id="PF01734">
    <property type="entry name" value="Patatin"/>
    <property type="match status" value="1"/>
</dbReference>
<feature type="short sequence motif" description="GXSXG" evidence="4">
    <location>
        <begin position="41"/>
        <end position="45"/>
    </location>
</feature>
<comment type="caution">
    <text evidence="6">The sequence shown here is derived from an EMBL/GenBank/DDBJ whole genome shotgun (WGS) entry which is preliminary data.</text>
</comment>
<keyword evidence="7" id="KW-1185">Reference proteome</keyword>
<dbReference type="GO" id="GO:0016042">
    <property type="term" value="P:lipid catabolic process"/>
    <property type="evidence" value="ECO:0007669"/>
    <property type="project" value="UniProtKB-UniRule"/>
</dbReference>
<dbReference type="PANTHER" id="PTHR14226:SF25">
    <property type="entry name" value="PHOSPHOESTERASE"/>
    <property type="match status" value="1"/>
</dbReference>
<keyword evidence="3 4" id="KW-0443">Lipid metabolism</keyword>
<dbReference type="GO" id="GO:0016787">
    <property type="term" value="F:hydrolase activity"/>
    <property type="evidence" value="ECO:0007669"/>
    <property type="project" value="UniProtKB-UniRule"/>
</dbReference>
<protein>
    <submittedName>
        <fullName evidence="6">Phospholipase</fullName>
    </submittedName>
</protein>
<evidence type="ECO:0000259" key="5">
    <source>
        <dbReference type="PROSITE" id="PS51635"/>
    </source>
</evidence>
<proteinExistence type="predicted"/>
<dbReference type="Proteomes" id="UP000005332">
    <property type="component" value="Unassembled WGS sequence"/>
</dbReference>
<organism evidence="6 7">
    <name type="scientific">Cutibacterium avidum ATCC 25577</name>
    <dbReference type="NCBI Taxonomy" id="997355"/>
    <lineage>
        <taxon>Bacteria</taxon>
        <taxon>Bacillati</taxon>
        <taxon>Actinomycetota</taxon>
        <taxon>Actinomycetes</taxon>
        <taxon>Propionibacteriales</taxon>
        <taxon>Propionibacteriaceae</taxon>
        <taxon>Cutibacterium</taxon>
    </lineage>
</organism>
<dbReference type="CDD" id="cd07208">
    <property type="entry name" value="Pat_hypo_Ecoli_yjju_like"/>
    <property type="match status" value="1"/>
</dbReference>
<accession>G4CX16</accession>
<comment type="caution">
    <text evidence="4">Lacks conserved residue(s) required for the propagation of feature annotation.</text>
</comment>
<dbReference type="PROSITE" id="PS51635">
    <property type="entry name" value="PNPLA"/>
    <property type="match status" value="1"/>
</dbReference>
<evidence type="ECO:0000256" key="4">
    <source>
        <dbReference type="PROSITE-ProRule" id="PRU01161"/>
    </source>
</evidence>
<dbReference type="InterPro" id="IPR002641">
    <property type="entry name" value="PNPLA_dom"/>
</dbReference>
<evidence type="ECO:0000313" key="7">
    <source>
        <dbReference type="Proteomes" id="UP000005332"/>
    </source>
</evidence>
<feature type="active site" description="Proton acceptor" evidence="4">
    <location>
        <position position="168"/>
    </location>
</feature>
<dbReference type="HOGENOM" id="CLU_048271_1_1_11"/>
<feature type="domain" description="PNPLA" evidence="5">
    <location>
        <begin position="10"/>
        <end position="183"/>
    </location>
</feature>
<dbReference type="PANTHER" id="PTHR14226">
    <property type="entry name" value="NEUROPATHY TARGET ESTERASE/SWISS CHEESE D.MELANOGASTER"/>
    <property type="match status" value="1"/>
</dbReference>
<reference evidence="6 7" key="1">
    <citation type="submission" date="2011-06" db="EMBL/GenBank/DDBJ databases">
        <authorList>
            <person name="Muzny D."/>
            <person name="Qin X."/>
            <person name="Deng J."/>
            <person name="Jiang H."/>
            <person name="Liu Y."/>
            <person name="Qu J."/>
            <person name="Song X.-Z."/>
            <person name="Zhang L."/>
            <person name="Thornton R."/>
            <person name="Coyle M."/>
            <person name="Francisco L."/>
            <person name="Jackson L."/>
            <person name="Javaid M."/>
            <person name="Korchina V."/>
            <person name="Kovar C."/>
            <person name="Mata R."/>
            <person name="Mathew T."/>
            <person name="Ngo R."/>
            <person name="Nguyen L."/>
            <person name="Nguyen N."/>
            <person name="Okwuonu G."/>
            <person name="Ongeri F."/>
            <person name="Pham C."/>
            <person name="Simmons D."/>
            <person name="Wilczek-Boney K."/>
            <person name="Hale W."/>
            <person name="Jakkamsetti A."/>
            <person name="Pham P."/>
            <person name="Ruth R."/>
            <person name="San Lucas F."/>
            <person name="Warren J."/>
            <person name="Zhang J."/>
            <person name="Zhao Z."/>
            <person name="Zhou C."/>
            <person name="Zhu D."/>
            <person name="Lee S."/>
            <person name="Bess C."/>
            <person name="Blankenburg K."/>
            <person name="Forbes L."/>
            <person name="Fu Q."/>
            <person name="Gubbala S."/>
            <person name="Hirani K."/>
            <person name="Jayaseelan J.C."/>
            <person name="Lara F."/>
            <person name="Munidasa M."/>
            <person name="Palculict T."/>
            <person name="Patil S."/>
            <person name="Pu L.-L."/>
            <person name="Saada N."/>
            <person name="Tang L."/>
            <person name="Weissenberger G."/>
            <person name="Zhu Y."/>
            <person name="Hemphill L."/>
            <person name="Shang Y."/>
            <person name="Youmans B."/>
            <person name="Ayvaz T."/>
            <person name="Ross M."/>
            <person name="Santibanez J."/>
            <person name="Aqrawi P."/>
            <person name="Gross S."/>
            <person name="Joshi V."/>
            <person name="Fowler G."/>
            <person name="Nazareth L."/>
            <person name="Reid J."/>
            <person name="Worley K."/>
            <person name="Petrosino J."/>
            <person name="Highlander S."/>
            <person name="Gibbs R."/>
        </authorList>
    </citation>
    <scope>NUCLEOTIDE SEQUENCE [LARGE SCALE GENOMIC DNA]</scope>
    <source>
        <strain evidence="6 7">ATCC 25577</strain>
    </source>
</reference>
<name>G4CX16_9ACTN</name>
<dbReference type="Pfam" id="PF19890">
    <property type="entry name" value="DUF6363"/>
    <property type="match status" value="1"/>
</dbReference>
<dbReference type="AlphaFoldDB" id="G4CX16"/>
<evidence type="ECO:0000256" key="3">
    <source>
        <dbReference type="ARBA" id="ARBA00023098"/>
    </source>
</evidence>
<feature type="short sequence motif" description="DGA/G" evidence="4">
    <location>
        <begin position="168"/>
        <end position="170"/>
    </location>
</feature>
<dbReference type="InterPro" id="IPR016035">
    <property type="entry name" value="Acyl_Trfase/lysoPLipase"/>
</dbReference>
<evidence type="ECO:0000256" key="2">
    <source>
        <dbReference type="ARBA" id="ARBA00022963"/>
    </source>
</evidence>
<gene>
    <name evidence="6" type="ORF">HMPREF9153_1073</name>
</gene>
<dbReference type="PATRIC" id="fig|997355.3.peg.1052"/>
<evidence type="ECO:0000313" key="6">
    <source>
        <dbReference type="EMBL" id="EGY77530.1"/>
    </source>
</evidence>
<sequence>MTTPMERTALILEGGGMRASYTSAVVVKLLEMGWKFPHVSGISAGATHTANYLSRDPWRTRQCFTNFAADPRFGNVGTWITGRGFFHAEYIYQRTGEPNQALPFDFQTFSESTQQLRIGATRTDNGEQKWFTRDEMSTMDDLMVRVRACSTMPGFMPPVTIDGVEYVDGAIGDAGGIPIDAAQLDGYDRFFVVCTRTRDYVKSEIKRPRAINRLFRRRPAVAEAIIARPAKYNATREMLRDLETDGKAYVFYPRVMPVTNREKDVTKLRQAYALGMAQVNAELPKWRDFLGI</sequence>
<dbReference type="InterPro" id="IPR050301">
    <property type="entry name" value="NTE"/>
</dbReference>
<feature type="active site" description="Nucleophile" evidence="4">
    <location>
        <position position="43"/>
    </location>
</feature>
<dbReference type="InterPro" id="IPR045943">
    <property type="entry name" value="DUF6363"/>
</dbReference>
<dbReference type="Gene3D" id="3.40.1090.10">
    <property type="entry name" value="Cytosolic phospholipase A2 catalytic domain"/>
    <property type="match status" value="2"/>
</dbReference>